<dbReference type="AlphaFoldDB" id="A0A1Y2IYG6"/>
<sequence>MGWWTRLRWLRPRHTSRSAMRHRLVRCQVMAMRVQCLIDPCTDVIPQRGGSRIPSALLLRSSRKCALSPHFHTVTESSSTGQSSSTK</sequence>
<proteinExistence type="predicted"/>
<organism evidence="1 2">
    <name type="scientific">Trametes coccinea (strain BRFM310)</name>
    <name type="common">Pycnoporus coccineus</name>
    <dbReference type="NCBI Taxonomy" id="1353009"/>
    <lineage>
        <taxon>Eukaryota</taxon>
        <taxon>Fungi</taxon>
        <taxon>Dikarya</taxon>
        <taxon>Basidiomycota</taxon>
        <taxon>Agaricomycotina</taxon>
        <taxon>Agaricomycetes</taxon>
        <taxon>Polyporales</taxon>
        <taxon>Polyporaceae</taxon>
        <taxon>Trametes</taxon>
    </lineage>
</organism>
<gene>
    <name evidence="1" type="ORF">PYCCODRAFT_1160682</name>
</gene>
<accession>A0A1Y2IYG6</accession>
<reference evidence="1 2" key="1">
    <citation type="journal article" date="2015" name="Biotechnol. Biofuels">
        <title>Enhanced degradation of softwood versus hardwood by the white-rot fungus Pycnoporus coccineus.</title>
        <authorList>
            <person name="Couturier M."/>
            <person name="Navarro D."/>
            <person name="Chevret D."/>
            <person name="Henrissat B."/>
            <person name="Piumi F."/>
            <person name="Ruiz-Duenas F.J."/>
            <person name="Martinez A.T."/>
            <person name="Grigoriev I.V."/>
            <person name="Riley R."/>
            <person name="Lipzen A."/>
            <person name="Berrin J.G."/>
            <person name="Master E.R."/>
            <person name="Rosso M.N."/>
        </authorList>
    </citation>
    <scope>NUCLEOTIDE SEQUENCE [LARGE SCALE GENOMIC DNA]</scope>
    <source>
        <strain evidence="1 2">BRFM310</strain>
    </source>
</reference>
<name>A0A1Y2IYG6_TRAC3</name>
<protein>
    <submittedName>
        <fullName evidence="1">Uncharacterized protein</fullName>
    </submittedName>
</protein>
<dbReference type="Proteomes" id="UP000193067">
    <property type="component" value="Unassembled WGS sequence"/>
</dbReference>
<evidence type="ECO:0000313" key="1">
    <source>
        <dbReference type="EMBL" id="OSD05634.1"/>
    </source>
</evidence>
<evidence type="ECO:0000313" key="2">
    <source>
        <dbReference type="Proteomes" id="UP000193067"/>
    </source>
</evidence>
<keyword evidence="2" id="KW-1185">Reference proteome</keyword>
<dbReference type="EMBL" id="KZ084092">
    <property type="protein sequence ID" value="OSD05634.1"/>
    <property type="molecule type" value="Genomic_DNA"/>
</dbReference>